<organism evidence="2">
    <name type="scientific">Euplotes harpa</name>
    <dbReference type="NCBI Taxonomy" id="151035"/>
    <lineage>
        <taxon>Eukaryota</taxon>
        <taxon>Sar</taxon>
        <taxon>Alveolata</taxon>
        <taxon>Ciliophora</taxon>
        <taxon>Intramacronucleata</taxon>
        <taxon>Spirotrichea</taxon>
        <taxon>Hypotrichia</taxon>
        <taxon>Euplotida</taxon>
        <taxon>Euplotidae</taxon>
        <taxon>Euplotes</taxon>
    </lineage>
</organism>
<gene>
    <name evidence="2" type="ORF">EHAR0213_LOCUS3792</name>
    <name evidence="3" type="ORF">EHAR0213_LOCUS3793</name>
</gene>
<dbReference type="AlphaFoldDB" id="A0A7S3J3M2"/>
<evidence type="ECO:0000313" key="3">
    <source>
        <dbReference type="EMBL" id="CAE0344884.1"/>
    </source>
</evidence>
<keyword evidence="1" id="KW-0175">Coiled coil</keyword>
<reference evidence="2" key="1">
    <citation type="submission" date="2021-01" db="EMBL/GenBank/DDBJ databases">
        <authorList>
            <person name="Corre E."/>
            <person name="Pelletier E."/>
            <person name="Niang G."/>
            <person name="Scheremetjew M."/>
            <person name="Finn R."/>
            <person name="Kale V."/>
            <person name="Holt S."/>
            <person name="Cochrane G."/>
            <person name="Meng A."/>
            <person name="Brown T."/>
            <person name="Cohen L."/>
        </authorList>
    </citation>
    <scope>NUCLEOTIDE SEQUENCE</scope>
    <source>
        <strain evidence="2">FSP1.4</strain>
    </source>
</reference>
<proteinExistence type="predicted"/>
<evidence type="ECO:0000313" key="2">
    <source>
        <dbReference type="EMBL" id="CAE0344883.1"/>
    </source>
</evidence>
<sequence length="127" mass="14775">MTDRETKFIAKKNLKMKVLPEFKELFDNAPGLSRSRGRFNNLVKNVEQRRERQQTSKNSIEETKEITSTLKKKDQEIQRLLTEIDAFKDKIASQDENAEILARLYDSGVIDEKGLPKINSQDQEEMS</sequence>
<feature type="coiled-coil region" evidence="1">
    <location>
        <begin position="43"/>
        <end position="97"/>
    </location>
</feature>
<dbReference type="EMBL" id="HBII01008717">
    <property type="protein sequence ID" value="CAE0344884.1"/>
    <property type="molecule type" value="Transcribed_RNA"/>
</dbReference>
<accession>A0A7S3J3M2</accession>
<name>A0A7S3J3M2_9SPIT</name>
<dbReference type="EMBL" id="HBII01008716">
    <property type="protein sequence ID" value="CAE0344883.1"/>
    <property type="molecule type" value="Transcribed_RNA"/>
</dbReference>
<protein>
    <submittedName>
        <fullName evidence="2">Uncharacterized protein</fullName>
    </submittedName>
</protein>
<evidence type="ECO:0000256" key="1">
    <source>
        <dbReference type="SAM" id="Coils"/>
    </source>
</evidence>